<dbReference type="STRING" id="6290.A0A0N4X287"/>
<sequence>MQLHSDQTVAYHRNRRLTQDGKHQTVDMEAVFESVLEDASRAVENGSDTAQMQLSEVELEGSKQQSVPQPQQIITQASVENGFTAVHQSAQLMNSSKSYEQQQPVGYSEDIEDLMAVLRDDQDDGLRHGSIQMDLGVGYGSEELADLLGEDWLDCADRSITNNGHHIPYKNESHDEKLVARAQPKFYYALSGLDPACQEGSEMS</sequence>
<evidence type="ECO:0000313" key="3">
    <source>
        <dbReference type="WBParaSite" id="HPLM_0001846801-mRNA-1"/>
    </source>
</evidence>
<protein>
    <submittedName>
        <fullName evidence="3">CCT domain-containing protein</fullName>
    </submittedName>
</protein>
<reference evidence="3" key="1">
    <citation type="submission" date="2017-02" db="UniProtKB">
        <authorList>
            <consortium name="WormBaseParasite"/>
        </authorList>
    </citation>
    <scope>IDENTIFICATION</scope>
</reference>
<dbReference type="EMBL" id="UZAF01020594">
    <property type="protein sequence ID" value="VDO71220.1"/>
    <property type="molecule type" value="Genomic_DNA"/>
</dbReference>
<accession>A0A0N4X287</accession>
<keyword evidence="2" id="KW-1185">Reference proteome</keyword>
<gene>
    <name evidence="1" type="ORF">HPLM_LOCUS18460</name>
</gene>
<dbReference type="OrthoDB" id="197676at2759"/>
<organism evidence="3">
    <name type="scientific">Haemonchus placei</name>
    <name type="common">Barber's pole worm</name>
    <dbReference type="NCBI Taxonomy" id="6290"/>
    <lineage>
        <taxon>Eukaryota</taxon>
        <taxon>Metazoa</taxon>
        <taxon>Ecdysozoa</taxon>
        <taxon>Nematoda</taxon>
        <taxon>Chromadorea</taxon>
        <taxon>Rhabditida</taxon>
        <taxon>Rhabditina</taxon>
        <taxon>Rhabditomorpha</taxon>
        <taxon>Strongyloidea</taxon>
        <taxon>Trichostrongylidae</taxon>
        <taxon>Haemonchus</taxon>
    </lineage>
</organism>
<evidence type="ECO:0000313" key="1">
    <source>
        <dbReference type="EMBL" id="VDO71220.1"/>
    </source>
</evidence>
<dbReference type="Proteomes" id="UP000268014">
    <property type="component" value="Unassembled WGS sequence"/>
</dbReference>
<proteinExistence type="predicted"/>
<dbReference type="AlphaFoldDB" id="A0A0N4X287"/>
<reference evidence="1 2" key="2">
    <citation type="submission" date="2018-11" db="EMBL/GenBank/DDBJ databases">
        <authorList>
            <consortium name="Pathogen Informatics"/>
        </authorList>
    </citation>
    <scope>NUCLEOTIDE SEQUENCE [LARGE SCALE GENOMIC DNA]</scope>
    <source>
        <strain evidence="1 2">MHpl1</strain>
    </source>
</reference>
<dbReference type="WBParaSite" id="HPLM_0001846801-mRNA-1">
    <property type="protein sequence ID" value="HPLM_0001846801-mRNA-1"/>
    <property type="gene ID" value="HPLM_0001846801"/>
</dbReference>
<name>A0A0N4X287_HAEPC</name>
<evidence type="ECO:0000313" key="2">
    <source>
        <dbReference type="Proteomes" id="UP000268014"/>
    </source>
</evidence>